<evidence type="ECO:0000313" key="3">
    <source>
        <dbReference type="Proteomes" id="UP000583127"/>
    </source>
</evidence>
<comment type="caution">
    <text evidence="2">The sequence shown here is derived from an EMBL/GenBank/DDBJ whole genome shotgun (WGS) entry which is preliminary data.</text>
</comment>
<dbReference type="EMBL" id="JABBFZ010000003">
    <property type="protein sequence ID" value="NML30787.1"/>
    <property type="molecule type" value="Genomic_DNA"/>
</dbReference>
<name>A0A7X9ZWB7_9BURK</name>
<keyword evidence="1" id="KW-0732">Signal</keyword>
<dbReference type="RefSeq" id="WP_169497065.1">
    <property type="nucleotide sequence ID" value="NZ_JABBFZ010000003.1"/>
</dbReference>
<accession>A0A7X9ZWB7</accession>
<evidence type="ECO:0000313" key="2">
    <source>
        <dbReference type="EMBL" id="NML30787.1"/>
    </source>
</evidence>
<organism evidence="2 3">
    <name type="scientific">Paraburkholderia antibiotica</name>
    <dbReference type="NCBI Taxonomy" id="2728839"/>
    <lineage>
        <taxon>Bacteria</taxon>
        <taxon>Pseudomonadati</taxon>
        <taxon>Pseudomonadota</taxon>
        <taxon>Betaproteobacteria</taxon>
        <taxon>Burkholderiales</taxon>
        <taxon>Burkholderiaceae</taxon>
        <taxon>Paraburkholderia</taxon>
    </lineage>
</organism>
<evidence type="ECO:0000256" key="1">
    <source>
        <dbReference type="SAM" id="SignalP"/>
    </source>
</evidence>
<protein>
    <recommendedName>
        <fullName evidence="4">Cystatin domain-containing protein</fullName>
    </recommendedName>
</protein>
<proteinExistence type="predicted"/>
<keyword evidence="3" id="KW-1185">Reference proteome</keyword>
<dbReference type="Proteomes" id="UP000583127">
    <property type="component" value="Unassembled WGS sequence"/>
</dbReference>
<dbReference type="AlphaFoldDB" id="A0A7X9ZWB7"/>
<feature type="signal peptide" evidence="1">
    <location>
        <begin position="1"/>
        <end position="18"/>
    </location>
</feature>
<evidence type="ECO:0008006" key="4">
    <source>
        <dbReference type="Google" id="ProtNLM"/>
    </source>
</evidence>
<sequence length="113" mass="12161">MKRALFALALAAPGVCVAKLPAGLPCPSWPTNIAEVALKNAKIVDIADLDESKTQAQPIAIQQIGKDLYRQVYSITFHSKSGKTFHVITVNNASSEECSMSDVTVYQASKIPE</sequence>
<gene>
    <name evidence="2" type="ORF">HHL14_08065</name>
</gene>
<feature type="chain" id="PRO_5030895895" description="Cystatin domain-containing protein" evidence="1">
    <location>
        <begin position="19"/>
        <end position="113"/>
    </location>
</feature>
<reference evidence="2 3" key="1">
    <citation type="submission" date="2020-04" db="EMBL/GenBank/DDBJ databases">
        <title>Paraburkholderia sp. G-4-1-8 isolated from soil.</title>
        <authorList>
            <person name="Dahal R.H."/>
        </authorList>
    </citation>
    <scope>NUCLEOTIDE SEQUENCE [LARGE SCALE GENOMIC DNA]</scope>
    <source>
        <strain evidence="2 3">G-4-1-8</strain>
    </source>
</reference>